<evidence type="ECO:0000313" key="2">
    <source>
        <dbReference type="EMBL" id="KAJ7023055.1"/>
    </source>
</evidence>
<dbReference type="GO" id="GO:0016787">
    <property type="term" value="F:hydrolase activity"/>
    <property type="evidence" value="ECO:0007669"/>
    <property type="project" value="UniProtKB-KW"/>
</dbReference>
<dbReference type="CDD" id="cd00229">
    <property type="entry name" value="SGNH_hydrolase"/>
    <property type="match status" value="1"/>
</dbReference>
<evidence type="ECO:0000259" key="1">
    <source>
        <dbReference type="Pfam" id="PF13472"/>
    </source>
</evidence>
<dbReference type="Pfam" id="PF13472">
    <property type="entry name" value="Lipase_GDSL_2"/>
    <property type="match status" value="1"/>
</dbReference>
<proteinExistence type="predicted"/>
<keyword evidence="2" id="KW-0378">Hydrolase</keyword>
<dbReference type="InterPro" id="IPR036514">
    <property type="entry name" value="SGNH_hydro_sf"/>
</dbReference>
<dbReference type="Proteomes" id="UP001218188">
    <property type="component" value="Unassembled WGS sequence"/>
</dbReference>
<dbReference type="InterPro" id="IPR013830">
    <property type="entry name" value="SGNH_hydro"/>
</dbReference>
<dbReference type="SUPFAM" id="SSF52266">
    <property type="entry name" value="SGNH hydrolase"/>
    <property type="match status" value="1"/>
</dbReference>
<reference evidence="2" key="1">
    <citation type="submission" date="2023-03" db="EMBL/GenBank/DDBJ databases">
        <title>Massive genome expansion in bonnet fungi (Mycena s.s.) driven by repeated elements and novel gene families across ecological guilds.</title>
        <authorList>
            <consortium name="Lawrence Berkeley National Laboratory"/>
            <person name="Harder C.B."/>
            <person name="Miyauchi S."/>
            <person name="Viragh M."/>
            <person name="Kuo A."/>
            <person name="Thoen E."/>
            <person name="Andreopoulos B."/>
            <person name="Lu D."/>
            <person name="Skrede I."/>
            <person name="Drula E."/>
            <person name="Henrissat B."/>
            <person name="Morin E."/>
            <person name="Kohler A."/>
            <person name="Barry K."/>
            <person name="LaButti K."/>
            <person name="Morin E."/>
            <person name="Salamov A."/>
            <person name="Lipzen A."/>
            <person name="Mereny Z."/>
            <person name="Hegedus B."/>
            <person name="Baldrian P."/>
            <person name="Stursova M."/>
            <person name="Weitz H."/>
            <person name="Taylor A."/>
            <person name="Grigoriev I.V."/>
            <person name="Nagy L.G."/>
            <person name="Martin F."/>
            <person name="Kauserud H."/>
        </authorList>
    </citation>
    <scope>NUCLEOTIDE SEQUENCE</scope>
    <source>
        <strain evidence="2">CBHHK200</strain>
    </source>
</reference>
<organism evidence="2 3">
    <name type="scientific">Mycena alexandri</name>
    <dbReference type="NCBI Taxonomy" id="1745969"/>
    <lineage>
        <taxon>Eukaryota</taxon>
        <taxon>Fungi</taxon>
        <taxon>Dikarya</taxon>
        <taxon>Basidiomycota</taxon>
        <taxon>Agaricomycotina</taxon>
        <taxon>Agaricomycetes</taxon>
        <taxon>Agaricomycetidae</taxon>
        <taxon>Agaricales</taxon>
        <taxon>Marasmiineae</taxon>
        <taxon>Mycenaceae</taxon>
        <taxon>Mycena</taxon>
    </lineage>
</organism>
<dbReference type="AlphaFoldDB" id="A0AAD6S8W6"/>
<keyword evidence="3" id="KW-1185">Reference proteome</keyword>
<dbReference type="Gene3D" id="3.40.50.1110">
    <property type="entry name" value="SGNH hydrolase"/>
    <property type="match status" value="1"/>
</dbReference>
<comment type="caution">
    <text evidence="2">The sequence shown here is derived from an EMBL/GenBank/DDBJ whole genome shotgun (WGS) entry which is preliminary data.</text>
</comment>
<sequence length="378" mass="41482">MDLDDARPTLDEGVPATPIIFHPIPQCTLTLSSRWESSDGGAICSGWAGSSIKFYSHNLLSGVYMRIGHKTQRKDRWNGGTPMLSVSVMSRTQDSRSSADRIQTRTLDAEPGTTVQLWEEPIKDCFVEIVLVDWASILEIDGFMTAHPEGIKPISTVHPQILFIGDSITCGLALERSDGGQPIPRGMLDAFPSQALAMLRETQSYNLCLNVLAYPGILLVGNNVPDVDEFAGSGPSGMVDRFFHSNPWDTTAWSPSGNPEFICIALGTNDEANDVSPDAFRMTLERFIRRLSTTFPSVKAFYVIPPFRDFSETDAGAIHRDLVSRPLAIAELDIRTCVDINSEMAVEHTVDGLHPTVAGHACLAENLVRFLSTHRPLP</sequence>
<dbReference type="EMBL" id="JARJCM010000195">
    <property type="protein sequence ID" value="KAJ7023055.1"/>
    <property type="molecule type" value="Genomic_DNA"/>
</dbReference>
<gene>
    <name evidence="2" type="ORF">C8F04DRAFT_1048267</name>
</gene>
<accession>A0AAD6S8W6</accession>
<name>A0AAD6S8W6_9AGAR</name>
<evidence type="ECO:0000313" key="3">
    <source>
        <dbReference type="Proteomes" id="UP001218188"/>
    </source>
</evidence>
<feature type="domain" description="SGNH hydrolase-type esterase" evidence="1">
    <location>
        <begin position="163"/>
        <end position="361"/>
    </location>
</feature>
<protein>
    <submittedName>
        <fullName evidence="2">SGNH hydrolase-type esterase domain-containing protein</fullName>
    </submittedName>
</protein>